<protein>
    <submittedName>
        <fullName evidence="2">Pimeloyl-[acyl-carrier protein] methyl ester esterase</fullName>
        <ecNumber evidence="2">3.1.1.85</ecNumber>
    </submittedName>
</protein>
<sequence>MKTKLFLVSGWAFGEAALAGVAEALASEFDVTRLAAEDALPSGKLAEMLPSDQPCVLVGWSLGGMLALEAAEHLAEGSMLVLIGSTAKFTGGDETPHGVPVAEVRSMSISFRRQPQETLANFLRQSALPHEPLAVANQPDADQDDCPKLLEGLKYLRDADLRDAADRVGVATLILHGADDRVISPAASADLSRRISGSRLKTIDDVGHDLPVRNPQWIVSNLLEFWKNDVARPDAG</sequence>
<evidence type="ECO:0000313" key="2">
    <source>
        <dbReference type="EMBL" id="MBB3210090.1"/>
    </source>
</evidence>
<dbReference type="Pfam" id="PF12697">
    <property type="entry name" value="Abhydrolase_6"/>
    <property type="match status" value="1"/>
</dbReference>
<organism evidence="2 3">
    <name type="scientific">Aporhodopirellula rubra</name>
    <dbReference type="NCBI Taxonomy" id="980271"/>
    <lineage>
        <taxon>Bacteria</taxon>
        <taxon>Pseudomonadati</taxon>
        <taxon>Planctomycetota</taxon>
        <taxon>Planctomycetia</taxon>
        <taxon>Pirellulales</taxon>
        <taxon>Pirellulaceae</taxon>
        <taxon>Aporhodopirellula</taxon>
    </lineage>
</organism>
<comment type="caution">
    <text evidence="2">The sequence shown here is derived from an EMBL/GenBank/DDBJ whole genome shotgun (WGS) entry which is preliminary data.</text>
</comment>
<keyword evidence="3" id="KW-1185">Reference proteome</keyword>
<feature type="domain" description="AB hydrolase-1" evidence="1">
    <location>
        <begin position="29"/>
        <end position="219"/>
    </location>
</feature>
<proteinExistence type="predicted"/>
<evidence type="ECO:0000313" key="3">
    <source>
        <dbReference type="Proteomes" id="UP000536179"/>
    </source>
</evidence>
<dbReference type="InterPro" id="IPR000073">
    <property type="entry name" value="AB_hydrolase_1"/>
</dbReference>
<accession>A0A7W5E4P9</accession>
<dbReference type="RefSeq" id="WP_246421115.1">
    <property type="nucleotide sequence ID" value="NZ_JACHXU010000031.1"/>
</dbReference>
<keyword evidence="2" id="KW-0378">Hydrolase</keyword>
<dbReference type="PANTHER" id="PTHR43689:SF8">
    <property type="entry name" value="ALPHA_BETA-HYDROLASES SUPERFAMILY PROTEIN"/>
    <property type="match status" value="1"/>
</dbReference>
<dbReference type="InterPro" id="IPR029058">
    <property type="entry name" value="AB_hydrolase_fold"/>
</dbReference>
<evidence type="ECO:0000259" key="1">
    <source>
        <dbReference type="Pfam" id="PF12697"/>
    </source>
</evidence>
<reference evidence="2 3" key="1">
    <citation type="submission" date="2020-08" db="EMBL/GenBank/DDBJ databases">
        <title>Genomic Encyclopedia of Type Strains, Phase III (KMG-III): the genomes of soil and plant-associated and newly described type strains.</title>
        <authorList>
            <person name="Whitman W."/>
        </authorList>
    </citation>
    <scope>NUCLEOTIDE SEQUENCE [LARGE SCALE GENOMIC DNA]</scope>
    <source>
        <strain evidence="2 3">CECT 8075</strain>
    </source>
</reference>
<dbReference type="EMBL" id="JACHXU010000031">
    <property type="protein sequence ID" value="MBB3210090.1"/>
    <property type="molecule type" value="Genomic_DNA"/>
</dbReference>
<dbReference type="EC" id="3.1.1.85" evidence="2"/>
<dbReference type="Gene3D" id="3.40.50.1820">
    <property type="entry name" value="alpha/beta hydrolase"/>
    <property type="match status" value="1"/>
</dbReference>
<dbReference type="Proteomes" id="UP000536179">
    <property type="component" value="Unassembled WGS sequence"/>
</dbReference>
<dbReference type="PANTHER" id="PTHR43689">
    <property type="entry name" value="HYDROLASE"/>
    <property type="match status" value="1"/>
</dbReference>
<dbReference type="GO" id="GO:0090499">
    <property type="term" value="F:pimelyl-[acyl-carrier protein] methyl ester esterase activity"/>
    <property type="evidence" value="ECO:0007669"/>
    <property type="project" value="UniProtKB-EC"/>
</dbReference>
<name>A0A7W5E4P9_9BACT</name>
<gene>
    <name evidence="2" type="ORF">FHS27_005936</name>
</gene>
<dbReference type="AlphaFoldDB" id="A0A7W5E4P9"/>
<dbReference type="SUPFAM" id="SSF53474">
    <property type="entry name" value="alpha/beta-Hydrolases"/>
    <property type="match status" value="1"/>
</dbReference>